<name>A0ABQ5KYZ3_9EUKA</name>
<feature type="region of interest" description="Disordered" evidence="2">
    <location>
        <begin position="814"/>
        <end position="842"/>
    </location>
</feature>
<evidence type="ECO:0000259" key="3">
    <source>
        <dbReference type="Pfam" id="PF25063"/>
    </source>
</evidence>
<dbReference type="PANTHER" id="PTHR14699">
    <property type="entry name" value="STI2 PROTEIN-RELATED"/>
    <property type="match status" value="1"/>
</dbReference>
<comment type="similarity">
    <text evidence="1">Belongs to the TTC21 family.</text>
</comment>
<feature type="region of interest" description="Disordered" evidence="2">
    <location>
        <begin position="1399"/>
        <end position="1419"/>
    </location>
</feature>
<feature type="compositionally biased region" description="Basic and acidic residues" evidence="2">
    <location>
        <begin position="1529"/>
        <end position="1542"/>
    </location>
</feature>
<sequence>MLFKISYPSSLRTPMKNANIEFLIWEGYYGIAISSANQLIKRGSNPEVLFWRAVAEYLSLDYISSQTTFLSIKTFPEFVLSATYGLYVIEKVMNSRKREGSDDFSHLSAQIDRLQDRATFHDLCRAAKLVFLFNNDQYSAMELIDKANRLVRASNTTDLLLIRSTKAFILSKSLNFDDVIDSIAFFDIPSSKRSSMAPKVPSSLNSTSIAAYSSNGLRKSDVQLAKIRAVVSEYTKLSNHALTQQAFSSIHAIVSWILFLKDLGMYEECLYLVKQAKVVFPASSILQRLHIECSIGCGCVVEAYTLTTQTMSDASHQQTDLTTLTCLWSLCLCSCLERYNGVKIDKEKGGDTSEFQSSGSPSSPLRRRGAFASATSGPASSFSLLSPVRYLSRIHTFLQRLFDEIIPSSSVDSVAPLLLFPPGFLSGILSSILALVPSSALSNNSSDTGATGGAGGQRKSAGSIMGVGHGSSGAVHSDLVLTILKIAHLIGISFDNVCSIGSEREKEEERSRKMRWKGAGVSFSGGDDATLKEDEEEKRRKEEAEKRSSIMDFDDGLSVNPFSVSFTEKTTKDSKFRSDSFDDSKYKSPEISGEDAVLTISNDRPLPIPSLIQSLHSFCSTCSSGASNVMVVSPLSPSSISLHSPIHAISAIMDLYLLLGRTQLRSGAFQESLVAYNNAHALHTLLKQCERQWGVSSSENRMGGDTATEPTHTESRGALDIDDLGLSPGIGDMGLSSMALNSNHHSSISHVIHDSTPIFSSHTGLLPLSIGTWVPDEVVGSVLAGLLAGGAKKKDAERKMLEIEKKSGHKITSESLHKLYSSSDSGSELDKSPSKPMNDSLMSPVLKTEDLASPTPALPSSLTLIPLIYTLLNAASTLTPPRVASHASHAGEGLNSGDSMYSYNNGIKDWIGVYFEGMRDVLKLKNEAYDVLFGSFGHHLSSSDVNDMPSLHVQAHKSISSNEFPSVFHRHSPLSLFAFLDIHLPLALIHTLLSITQPLPLHSSSLSSPLSPPLSLVMDLINLCSDVWGSEKSIDGVQQINMTGSKLDSSNGNNKHSRSIGSKIRSLANAAGGLSGASISSSALSSSLTSAVIPPPVSLFSHLLLLHYLSGRSSMCLSLLSGFSHSIAGCVEKGVAKYNNIMRRGREGGEGSGSGPRSRGSASVSSASSDSSEGFKNHILHSLDSYYLVLLAIVSLSSVDLSDMCLASVPTAAKTSINDAKMYIDIALSKSFSITETPAYMLSQILMSAITLPTMLIADNKEWEREWKEHRDKLTDLHSKIFGVSSSSGALKQGSGVRFNATGLDVLSLMTSSTNSPFSLLIACYEEKNRLERGAARASTNLRLKSSPAASLSASLSRSLATTGNLSSSLHDLFFFSLGSVWVSVVLIAGGVEGYDVEAGGRGAGKGNPGYRGKRSMHASSTSTSSSFAASFLPVLPVGALSNSHAQRYRQHLLDSLVKSRTESGKISDKLRMSTVGFGALSPSLLNSSTSSSPSHIHCDSSAIPFSHVCFCICVMSLKAVEEGVRQRKLRDGAKKKEEKRKVNGMSESAGSNASLKAYSGVGNGSIMTGNVSVTPVVFSCSSFVPILEHHLIHIHTSSSTYKIVALMMLSTIYLKIEHSQDLYVACFWSFVKSCPSCRSYVLLAHAFLSIGQPLRAVYCYESAHELVKDRVSQLEWKDETSVDDLGVDEEDLLGKLGDDLEDVLLDEQEEGEAGDVSKTGDSMGKDEKEGDKKSRKQQGDLFGAGWDDEGWDEQKKEGEEEEEEEGKSKRSKRRKEDDNTAGKGKSKGSAKDIEVESEEEDIEDMSTGNDDFGYSIVLSSPSSSHFTDSLFSCILEGTSESGLRFIEGIDIDSILSITGIPEQGNANLFSGSASGDGSTTSGFFSSVSSLLATFFAASKRLIALSSLTSPLFIHRCLITLTLAHTMSLIGNVSSRIRIPSQHKREEMIRVMKAKEWIKEEDGAEYEEIDGVKVEKSDKMRKQEWKAQKKRLQEHPTLPIGIASLQHPTFSHLNSLPLLISVWLRDLFLDLAMVESVDVSGPRLCSASSNPLLGSWVSSEIECMDVVTTIHKEIEKREKSFSLPETSMKAISPSILMRMCLSCMTGCAWLRLARRSDLLLRVASLSLPLLLPSHRRLSDAMTVSVKRADVSQSRQKECVENALNCFEKAHEIIPFISSPLEMAACIYKDRKEWEKVKATCELILSPEITVRASKARERATVFIAEASYNSGHKTLADKKLSSLLRKDIDTGDISDVALNEDQPIDDVEGLQEVVNLLKRAGRLHQGEKHILKVVNTALTHNKKHTVSCLSSLTPVLVNVLHPSLSLICGVFLKETGRANAALCCFNHCRQNSTDLDEIEEATVNLILCFLSPSDDMTIGAHLSDVSDSKDSVSGQLNSSGGRISMKTIANLILFKKKAEGEGPKSEGTETIGTNKELKRMKESLSDREAQLTSAQSLISQCQRKESLPINLIYSLQALLACAEYRQSKERIKIEGDKAVGADKALRSFLQSIKDEKRAALQAIEKKLLKALDIYDKDALAMLAALGVVEVHLKQLPKARNYLKQLVTLKSTERSSHWFVRGALVLAELYIAAGKIDLTLKHVKSALHVSQSCARAHELWGFVCEKEGAFADAADHYEKAWELCTKNKATLGYRLAFNLMKAEKPRECVQVCSDVIAKWPEYTGIKTHILYSAASLLREEPKKK</sequence>
<dbReference type="InterPro" id="IPR040364">
    <property type="entry name" value="TTC21A/TTC21B"/>
</dbReference>
<dbReference type="SMART" id="SM00028">
    <property type="entry name" value="TPR"/>
    <property type="match status" value="6"/>
</dbReference>
<dbReference type="Gene3D" id="1.25.40.10">
    <property type="entry name" value="Tetratricopeptide repeat domain"/>
    <property type="match status" value="1"/>
</dbReference>
<dbReference type="EMBL" id="BQXS01011438">
    <property type="protein sequence ID" value="GKT37281.1"/>
    <property type="molecule type" value="Genomic_DNA"/>
</dbReference>
<dbReference type="SUPFAM" id="SSF48452">
    <property type="entry name" value="TPR-like"/>
    <property type="match status" value="1"/>
</dbReference>
<dbReference type="PANTHER" id="PTHR14699:SF0">
    <property type="entry name" value="TETRATRICOPEPTIDE REPEAT PROTEIN 21 HOMOLOG"/>
    <property type="match status" value="1"/>
</dbReference>
<reference evidence="4" key="1">
    <citation type="submission" date="2022-03" db="EMBL/GenBank/DDBJ databases">
        <title>Draft genome sequence of Aduncisulcus paluster, a free-living microaerophilic Fornicata.</title>
        <authorList>
            <person name="Yuyama I."/>
            <person name="Kume K."/>
            <person name="Tamura T."/>
            <person name="Inagaki Y."/>
            <person name="Hashimoto T."/>
        </authorList>
    </citation>
    <scope>NUCLEOTIDE SEQUENCE</scope>
    <source>
        <strain evidence="4">NY0171</strain>
    </source>
</reference>
<feature type="compositionally biased region" description="Low complexity" evidence="2">
    <location>
        <begin position="1155"/>
        <end position="1171"/>
    </location>
</feature>
<feature type="region of interest" description="Disordered" evidence="2">
    <location>
        <begin position="444"/>
        <end position="465"/>
    </location>
</feature>
<dbReference type="InterPro" id="IPR056834">
    <property type="entry name" value="ARM_TT21_C"/>
</dbReference>
<proteinExistence type="inferred from homology"/>
<feature type="region of interest" description="Disordered" evidence="2">
    <location>
        <begin position="1529"/>
        <end position="1550"/>
    </location>
</feature>
<evidence type="ECO:0000313" key="5">
    <source>
        <dbReference type="Proteomes" id="UP001057375"/>
    </source>
</evidence>
<evidence type="ECO:0000256" key="2">
    <source>
        <dbReference type="SAM" id="MobiDB-lite"/>
    </source>
</evidence>
<feature type="compositionally biased region" description="Gly residues" evidence="2">
    <location>
        <begin position="1400"/>
        <end position="1410"/>
    </location>
</feature>
<keyword evidence="5" id="KW-1185">Reference proteome</keyword>
<feature type="region of interest" description="Disordered" evidence="2">
    <location>
        <begin position="1708"/>
        <end position="1809"/>
    </location>
</feature>
<dbReference type="Proteomes" id="UP001057375">
    <property type="component" value="Unassembled WGS sequence"/>
</dbReference>
<accession>A0ABQ5KYZ3</accession>
<feature type="region of interest" description="Disordered" evidence="2">
    <location>
        <begin position="508"/>
        <end position="549"/>
    </location>
</feature>
<dbReference type="InterPro" id="IPR019734">
    <property type="entry name" value="TPR_rpt"/>
</dbReference>
<feature type="compositionally biased region" description="Acidic residues" evidence="2">
    <location>
        <begin position="1796"/>
        <end position="1805"/>
    </location>
</feature>
<dbReference type="InterPro" id="IPR011990">
    <property type="entry name" value="TPR-like_helical_dom_sf"/>
</dbReference>
<evidence type="ECO:0000256" key="1">
    <source>
        <dbReference type="ARBA" id="ARBA00010935"/>
    </source>
</evidence>
<gene>
    <name evidence="4" type="ORF">ADUPG1_010100</name>
</gene>
<evidence type="ECO:0000313" key="4">
    <source>
        <dbReference type="EMBL" id="GKT37281.1"/>
    </source>
</evidence>
<feature type="compositionally biased region" description="Basic and acidic residues" evidence="2">
    <location>
        <begin position="1724"/>
        <end position="1733"/>
    </location>
</feature>
<protein>
    <submittedName>
        <fullName evidence="4">Tetratricopeptide repeat protein 21A/21B like protein</fullName>
    </submittedName>
</protein>
<feature type="domain" description="Tetratricopeptide repeat protein 21A/21B C-terminal ARM" evidence="3">
    <location>
        <begin position="2503"/>
        <end position="2692"/>
    </location>
</feature>
<feature type="compositionally biased region" description="Basic and acidic residues" evidence="2">
    <location>
        <begin position="529"/>
        <end position="549"/>
    </location>
</feature>
<comment type="caution">
    <text evidence="4">The sequence shown here is derived from an EMBL/GenBank/DDBJ whole genome shotgun (WGS) entry which is preliminary data.</text>
</comment>
<organism evidence="4 5">
    <name type="scientific">Aduncisulcus paluster</name>
    <dbReference type="NCBI Taxonomy" id="2918883"/>
    <lineage>
        <taxon>Eukaryota</taxon>
        <taxon>Metamonada</taxon>
        <taxon>Carpediemonas-like organisms</taxon>
        <taxon>Aduncisulcus</taxon>
    </lineage>
</organism>
<feature type="region of interest" description="Disordered" evidence="2">
    <location>
        <begin position="1146"/>
        <end position="1171"/>
    </location>
</feature>
<dbReference type="Pfam" id="PF25063">
    <property type="entry name" value="ARM_TT21_C"/>
    <property type="match status" value="1"/>
</dbReference>
<feature type="region of interest" description="Disordered" evidence="2">
    <location>
        <begin position="696"/>
        <end position="720"/>
    </location>
</feature>
<feature type="region of interest" description="Disordered" evidence="2">
    <location>
        <begin position="350"/>
        <end position="380"/>
    </location>
</feature>